<evidence type="ECO:0000313" key="4">
    <source>
        <dbReference type="EMBL" id="SUN47924.1"/>
    </source>
</evidence>
<dbReference type="PANTHER" id="PTHR35936:SF19">
    <property type="entry name" value="AMINO-ACID-BINDING PROTEIN YXEM-RELATED"/>
    <property type="match status" value="1"/>
</dbReference>
<feature type="chain" id="PRO_5039223253" evidence="2">
    <location>
        <begin position="21"/>
        <end position="275"/>
    </location>
</feature>
<evidence type="ECO:0000256" key="1">
    <source>
        <dbReference type="ARBA" id="ARBA00022729"/>
    </source>
</evidence>
<dbReference type="SMART" id="SM00062">
    <property type="entry name" value="PBPb"/>
    <property type="match status" value="1"/>
</dbReference>
<dbReference type="PANTHER" id="PTHR35936">
    <property type="entry name" value="MEMBRANE-BOUND LYTIC MUREIN TRANSGLYCOSYLASE F"/>
    <property type="match status" value="1"/>
</dbReference>
<dbReference type="AlphaFoldDB" id="A0A380JSN8"/>
<protein>
    <submittedName>
        <fullName evidence="4">Extracellular solute-binding protein</fullName>
    </submittedName>
</protein>
<dbReference type="SUPFAM" id="SSF53850">
    <property type="entry name" value="Periplasmic binding protein-like II"/>
    <property type="match status" value="1"/>
</dbReference>
<dbReference type="InterPro" id="IPR001638">
    <property type="entry name" value="Solute-binding_3/MltF_N"/>
</dbReference>
<accession>A0A380JSN8</accession>
<evidence type="ECO:0000256" key="2">
    <source>
        <dbReference type="SAM" id="SignalP"/>
    </source>
</evidence>
<dbReference type="Gene3D" id="3.40.190.10">
    <property type="entry name" value="Periplasmic binding protein-like II"/>
    <property type="match status" value="2"/>
</dbReference>
<dbReference type="RefSeq" id="WP_115251256.1">
    <property type="nucleotide sequence ID" value="NZ_UHFF01000002.1"/>
</dbReference>
<dbReference type="EMBL" id="UHFF01000002">
    <property type="protein sequence ID" value="SUN47924.1"/>
    <property type="molecule type" value="Genomic_DNA"/>
</dbReference>
<proteinExistence type="predicted"/>
<organism evidence="4 5">
    <name type="scientific">Streptococcus equi subsp. equi</name>
    <dbReference type="NCBI Taxonomy" id="148942"/>
    <lineage>
        <taxon>Bacteria</taxon>
        <taxon>Bacillati</taxon>
        <taxon>Bacillota</taxon>
        <taxon>Bacilli</taxon>
        <taxon>Lactobacillales</taxon>
        <taxon>Streptococcaceae</taxon>
        <taxon>Streptococcus</taxon>
    </lineage>
</organism>
<feature type="signal peptide" evidence="2">
    <location>
        <begin position="1"/>
        <end position="20"/>
    </location>
</feature>
<dbReference type="Pfam" id="PF00497">
    <property type="entry name" value="SBP_bac_3"/>
    <property type="match status" value="1"/>
</dbReference>
<dbReference type="Proteomes" id="UP000254461">
    <property type="component" value="Unassembled WGS sequence"/>
</dbReference>
<keyword evidence="1 2" id="KW-0732">Signal</keyword>
<name>A0A380JSN8_9STRE</name>
<sequence>MTKQLQRALFLLLASLGLLAVMTSHEVTARQKEVVRVATDAATKPFTYRKKHSVTGYDIEVLKRVFKGSKKYRLSIEVVPFPSILAGIDAGRYQIGANNFGYSKERAEKYLFSSPISASHYALATKGKQQYKSLAELSGKKTQGIAGSNYMLILEKWNQSHPDQKPIHLTYASESTPLTQRLQLLENGQLDFLFYDAISLTTVAEEQGFDLHVTKLKEQADTAKDGLEYYVFANDQKGKALQRFVNKRLAKLKKSGQLRKLSQAFLGGDFVTKVN</sequence>
<feature type="domain" description="Solute-binding protein family 3/N-terminal" evidence="3">
    <location>
        <begin position="34"/>
        <end position="269"/>
    </location>
</feature>
<reference evidence="4 5" key="1">
    <citation type="submission" date="2018-06" db="EMBL/GenBank/DDBJ databases">
        <authorList>
            <consortium name="Pathogen Informatics"/>
            <person name="Doyle S."/>
        </authorList>
    </citation>
    <scope>NUCLEOTIDE SEQUENCE [LARGE SCALE GENOMIC DNA]</scope>
    <source>
        <strain evidence="4 5">NCTC12092</strain>
    </source>
</reference>
<evidence type="ECO:0000259" key="3">
    <source>
        <dbReference type="SMART" id="SM00062"/>
    </source>
</evidence>
<evidence type="ECO:0000313" key="5">
    <source>
        <dbReference type="Proteomes" id="UP000254461"/>
    </source>
</evidence>
<gene>
    <name evidence="4" type="primary">tcyJ</name>
    <name evidence="4" type="ORF">NCTC12092_01598</name>
</gene>